<evidence type="ECO:0000256" key="7">
    <source>
        <dbReference type="ARBA" id="ARBA00023237"/>
    </source>
</evidence>
<comment type="caution">
    <text evidence="10">The sequence shown here is derived from an EMBL/GenBank/DDBJ whole genome shotgun (WGS) entry which is preliminary data.</text>
</comment>
<comment type="similarity">
    <text evidence="2">Belongs to the outer membrane factor (OMF) (TC 1.B.17) family.</text>
</comment>
<protein>
    <submittedName>
        <fullName evidence="10">Outer membrane protein</fullName>
    </submittedName>
</protein>
<dbReference type="SUPFAM" id="SSF56954">
    <property type="entry name" value="Outer membrane efflux proteins (OEP)"/>
    <property type="match status" value="1"/>
</dbReference>
<keyword evidence="6" id="KW-0472">Membrane</keyword>
<sequence>MAGLFFKSLSATRLRQSFLAGCVVPIAFFTPLAAQAETIFGAMEKAYVNNPDLNSVRAALRATDENVTIAKAGYRPQLSAQVNATQTSTGNFKPYAAGLANDYYQVDNELVLTQMIFDGFQTLNNVRSAEANVLSSRESMRANEIQILLSAAQAYADVARDQQILVIRKQNLQFLQEQLRAAQARLQVGEGTRTDVAQAEAQLAGAQSSLASAISQLKQSEAAYVQVVGEAPKGVKQPQKATKAMPANLGIAVATGMREHPTVLAAQHAVSSAQYQVKSAEGSMLPGVTIQGTLDRHVTDDRPSSDRDYSAAAITARLTIPLYQGGAEYGQIRKAKENVGAQELQVDVARLSVQKQVTTAYAQMDAASVAIVSSRKQVEAAKLALQGVMEERNVGQKTTLDVLNAQQVVLDAQESLVGYQRNQVVASYSVLAATGQLTVKSQGLQVAEYDAEAHYEAVKDKWFGLRTTSGK</sequence>
<dbReference type="Gene3D" id="1.20.1600.10">
    <property type="entry name" value="Outer membrane efflux proteins (OEP)"/>
    <property type="match status" value="1"/>
</dbReference>
<name>A0ABU0IG14_9HYPH</name>
<evidence type="ECO:0000256" key="6">
    <source>
        <dbReference type="ARBA" id="ARBA00023136"/>
    </source>
</evidence>
<gene>
    <name evidence="10" type="ORF">QO005_003538</name>
</gene>
<reference evidence="10 11" key="1">
    <citation type="submission" date="2023-07" db="EMBL/GenBank/DDBJ databases">
        <title>Genomic Encyclopedia of Type Strains, Phase IV (KMG-IV): sequencing the most valuable type-strain genomes for metagenomic binning, comparative biology and taxonomic classification.</title>
        <authorList>
            <person name="Goeker M."/>
        </authorList>
    </citation>
    <scope>NUCLEOTIDE SEQUENCE [LARGE SCALE GENOMIC DNA]</scope>
    <source>
        <strain evidence="10 11">DSM 100301</strain>
    </source>
</reference>
<feature type="signal peptide" evidence="9">
    <location>
        <begin position="1"/>
        <end position="36"/>
    </location>
</feature>
<keyword evidence="5" id="KW-0812">Transmembrane</keyword>
<dbReference type="PANTHER" id="PTHR30026">
    <property type="entry name" value="OUTER MEMBRANE PROTEIN TOLC"/>
    <property type="match status" value="1"/>
</dbReference>
<accession>A0ABU0IG14</accession>
<evidence type="ECO:0000313" key="10">
    <source>
        <dbReference type="EMBL" id="MDQ0457189.1"/>
    </source>
</evidence>
<keyword evidence="4" id="KW-1134">Transmembrane beta strand</keyword>
<keyword evidence="7" id="KW-0998">Cell outer membrane</keyword>
<dbReference type="RefSeq" id="WP_370878098.1">
    <property type="nucleotide sequence ID" value="NZ_JAUSWH010000013.1"/>
</dbReference>
<comment type="subcellular location">
    <subcellularLocation>
        <location evidence="1">Cell outer membrane</location>
    </subcellularLocation>
</comment>
<evidence type="ECO:0000256" key="8">
    <source>
        <dbReference type="SAM" id="Coils"/>
    </source>
</evidence>
<feature type="chain" id="PRO_5046706497" evidence="9">
    <location>
        <begin position="37"/>
        <end position="471"/>
    </location>
</feature>
<evidence type="ECO:0000256" key="1">
    <source>
        <dbReference type="ARBA" id="ARBA00004442"/>
    </source>
</evidence>
<keyword evidence="3" id="KW-0813">Transport</keyword>
<keyword evidence="11" id="KW-1185">Reference proteome</keyword>
<organism evidence="10 11">
    <name type="scientific">Rhizobium paknamense</name>
    <dbReference type="NCBI Taxonomy" id="1206817"/>
    <lineage>
        <taxon>Bacteria</taxon>
        <taxon>Pseudomonadati</taxon>
        <taxon>Pseudomonadota</taxon>
        <taxon>Alphaproteobacteria</taxon>
        <taxon>Hyphomicrobiales</taxon>
        <taxon>Rhizobiaceae</taxon>
        <taxon>Rhizobium/Agrobacterium group</taxon>
        <taxon>Rhizobium</taxon>
    </lineage>
</organism>
<dbReference type="InterPro" id="IPR051906">
    <property type="entry name" value="TolC-like"/>
</dbReference>
<dbReference type="InterPro" id="IPR003423">
    <property type="entry name" value="OMP_efflux"/>
</dbReference>
<feature type="coiled-coil region" evidence="8">
    <location>
        <begin position="165"/>
        <end position="216"/>
    </location>
</feature>
<evidence type="ECO:0000256" key="5">
    <source>
        <dbReference type="ARBA" id="ARBA00022692"/>
    </source>
</evidence>
<dbReference type="NCBIfam" id="TIGR01844">
    <property type="entry name" value="type_I_sec_TolC"/>
    <property type="match status" value="1"/>
</dbReference>
<dbReference type="Pfam" id="PF02321">
    <property type="entry name" value="OEP"/>
    <property type="match status" value="2"/>
</dbReference>
<dbReference type="InterPro" id="IPR010130">
    <property type="entry name" value="T1SS_OMP_TolC"/>
</dbReference>
<evidence type="ECO:0000256" key="2">
    <source>
        <dbReference type="ARBA" id="ARBA00007613"/>
    </source>
</evidence>
<evidence type="ECO:0000256" key="4">
    <source>
        <dbReference type="ARBA" id="ARBA00022452"/>
    </source>
</evidence>
<evidence type="ECO:0000256" key="9">
    <source>
        <dbReference type="SAM" id="SignalP"/>
    </source>
</evidence>
<dbReference type="Proteomes" id="UP001235269">
    <property type="component" value="Unassembled WGS sequence"/>
</dbReference>
<dbReference type="PANTHER" id="PTHR30026:SF22">
    <property type="entry name" value="OUTER MEMBRANE EFFLUX PROTEIN"/>
    <property type="match status" value="1"/>
</dbReference>
<keyword evidence="8" id="KW-0175">Coiled coil</keyword>
<keyword evidence="9" id="KW-0732">Signal</keyword>
<evidence type="ECO:0000313" key="11">
    <source>
        <dbReference type="Proteomes" id="UP001235269"/>
    </source>
</evidence>
<dbReference type="EMBL" id="JAUSWH010000013">
    <property type="protein sequence ID" value="MDQ0457189.1"/>
    <property type="molecule type" value="Genomic_DNA"/>
</dbReference>
<evidence type="ECO:0000256" key="3">
    <source>
        <dbReference type="ARBA" id="ARBA00022448"/>
    </source>
</evidence>
<proteinExistence type="inferred from homology"/>